<keyword evidence="3" id="KW-1185">Reference proteome</keyword>
<dbReference type="Pfam" id="PF00314">
    <property type="entry name" value="Thaumatin"/>
    <property type="match status" value="1"/>
</dbReference>
<dbReference type="InterPro" id="IPR001938">
    <property type="entry name" value="Thaumatin"/>
</dbReference>
<dbReference type="PRINTS" id="PR00347">
    <property type="entry name" value="THAUMATIN"/>
</dbReference>
<dbReference type="PANTHER" id="PTHR31048">
    <property type="entry name" value="OS03G0233200 PROTEIN"/>
    <property type="match status" value="1"/>
</dbReference>
<dbReference type="SMART" id="SM00205">
    <property type="entry name" value="THN"/>
    <property type="match status" value="1"/>
</dbReference>
<dbReference type="InterPro" id="IPR000909">
    <property type="entry name" value="PLipase_C_PInositol-sp_X_dom"/>
</dbReference>
<reference evidence="2 3" key="1">
    <citation type="submission" date="2020-08" db="EMBL/GenBank/DDBJ databases">
        <title>Plant Genome Project.</title>
        <authorList>
            <person name="Zhang R.-G."/>
        </authorList>
    </citation>
    <scope>NUCLEOTIDE SEQUENCE [LARGE SCALE GENOMIC DNA]</scope>
    <source>
        <tissue evidence="2">Rhizome</tissue>
    </source>
</reference>
<feature type="domain" description="Phosphatidylinositol-specific phospholipase C X" evidence="1">
    <location>
        <begin position="63"/>
        <end position="172"/>
    </location>
</feature>
<dbReference type="GO" id="GO:0008081">
    <property type="term" value="F:phosphoric diester hydrolase activity"/>
    <property type="evidence" value="ECO:0007669"/>
    <property type="project" value="InterPro"/>
</dbReference>
<accession>A0A8J5KZ36</accession>
<dbReference type="Pfam" id="PF00388">
    <property type="entry name" value="PI-PLC-X"/>
    <property type="match status" value="1"/>
</dbReference>
<dbReference type="CDD" id="cd09218">
    <property type="entry name" value="TLP-PA"/>
    <property type="match status" value="1"/>
</dbReference>
<evidence type="ECO:0000259" key="1">
    <source>
        <dbReference type="Pfam" id="PF00388"/>
    </source>
</evidence>
<comment type="caution">
    <text evidence="2">The sequence shown here is derived from an EMBL/GenBank/DDBJ whole genome shotgun (WGS) entry which is preliminary data.</text>
</comment>
<dbReference type="Gene3D" id="3.20.20.190">
    <property type="entry name" value="Phosphatidylinositol (PI) phosphodiesterase"/>
    <property type="match status" value="1"/>
</dbReference>
<dbReference type="SUPFAM" id="SSF49870">
    <property type="entry name" value="Osmotin, thaumatin-like protein"/>
    <property type="match status" value="1"/>
</dbReference>
<name>A0A8J5KZ36_ZINOF</name>
<dbReference type="Gene3D" id="2.60.110.10">
    <property type="entry name" value="Thaumatin"/>
    <property type="match status" value="1"/>
</dbReference>
<dbReference type="PROSITE" id="PS50007">
    <property type="entry name" value="PIPLC_X_DOMAIN"/>
    <property type="match status" value="1"/>
</dbReference>
<dbReference type="FunFam" id="2.60.110.10:FF:000001">
    <property type="entry name" value="THAUMATIN-LIKE PROTEIN 1"/>
    <property type="match status" value="1"/>
</dbReference>
<dbReference type="InterPro" id="IPR017946">
    <property type="entry name" value="PLC-like_Pdiesterase_TIM-brl"/>
</dbReference>
<dbReference type="EMBL" id="JACMSC010000012">
    <property type="protein sequence ID" value="KAG6498312.1"/>
    <property type="molecule type" value="Genomic_DNA"/>
</dbReference>
<dbReference type="PROSITE" id="PS00316">
    <property type="entry name" value="THAUMATIN_1"/>
    <property type="match status" value="1"/>
</dbReference>
<dbReference type="InterPro" id="IPR037176">
    <property type="entry name" value="Osmotin/thaumatin-like_sf"/>
</dbReference>
<dbReference type="GO" id="GO:0006629">
    <property type="term" value="P:lipid metabolic process"/>
    <property type="evidence" value="ECO:0007669"/>
    <property type="project" value="InterPro"/>
</dbReference>
<evidence type="ECO:0000313" key="3">
    <source>
        <dbReference type="Proteomes" id="UP000734854"/>
    </source>
</evidence>
<organism evidence="2 3">
    <name type="scientific">Zingiber officinale</name>
    <name type="common">Ginger</name>
    <name type="synonym">Amomum zingiber</name>
    <dbReference type="NCBI Taxonomy" id="94328"/>
    <lineage>
        <taxon>Eukaryota</taxon>
        <taxon>Viridiplantae</taxon>
        <taxon>Streptophyta</taxon>
        <taxon>Embryophyta</taxon>
        <taxon>Tracheophyta</taxon>
        <taxon>Spermatophyta</taxon>
        <taxon>Magnoliopsida</taxon>
        <taxon>Liliopsida</taxon>
        <taxon>Zingiberales</taxon>
        <taxon>Zingiberaceae</taxon>
        <taxon>Zingiber</taxon>
    </lineage>
</organism>
<protein>
    <recommendedName>
        <fullName evidence="1">Phosphatidylinositol-specific phospholipase C X domain-containing protein</fullName>
    </recommendedName>
</protein>
<sequence length="649" mass="68686">MGGQCSKQVQHCKAVAYEKRALRDLLDSCGAAFPGSDHFPADRKSWMSALGPGELRLHQIVWPGTHDSATDSIGIPCITRPFAKCQSFSVYGQLCLGARLLDVRVQKDRRVCHGSLVSYPVDRVLDDVKRFLEETKHELVVLELRTEFGHEDPPDFDKFLVERLGDFLIPHDEAVFAKTVADVLPRRVVCCLRDHWIDTDLPMTKFENNLRRLGEQNPAAKRGYFYRVENTATPQADNPVVCVRPVTGRIRQYARLFISQAFKKGIADRLQVLSADFIDGDFVDACVGEATGVPICDGVRAGEVTPIGACGSPSWVGGRLESLRRFRRTSNAVLSTTFTVINNCGYDVWPGVLANAGSSALDSTGFALAPGESRALFAPLPWSGRLWARTLCSADSSSGRFVCATGDCGSGAVACGGAGAVPPATLAEFTLGGAGTTDFYDVSLVDGFNLPVLVAPLGGAGAGCAATWCAADVNAVCPPELRVAAAGSAAVACKSACGAFGTARYCCSEEFGSPAACGPTPYSELFKTACPRAYSYAYDDASSTFTCPTAAVPGGGYAVTFCPETTSLEPKGGDRNPEATGLPSANGTMVFFGSANSAAGDVPYLHQFGGVFALPKRRSPLIPSSVSLVLVARSMGVSDASGVDPLTNR</sequence>
<gene>
    <name evidence="2" type="ORF">ZIOFF_046224</name>
</gene>
<dbReference type="AlphaFoldDB" id="A0A8J5KZ36"/>
<dbReference type="PROSITE" id="PS51367">
    <property type="entry name" value="THAUMATIN_2"/>
    <property type="match status" value="1"/>
</dbReference>
<proteinExistence type="predicted"/>
<dbReference type="SUPFAM" id="SSF51695">
    <property type="entry name" value="PLC-like phosphodiesterases"/>
    <property type="match status" value="1"/>
</dbReference>
<evidence type="ECO:0000313" key="2">
    <source>
        <dbReference type="EMBL" id="KAG6498312.1"/>
    </source>
</evidence>
<dbReference type="Proteomes" id="UP000734854">
    <property type="component" value="Unassembled WGS sequence"/>
</dbReference>
<dbReference type="InterPro" id="IPR017949">
    <property type="entry name" value="Thaumatin_CS"/>
</dbReference>